<evidence type="ECO:0000313" key="11">
    <source>
        <dbReference type="Proteomes" id="UP000013996"/>
    </source>
</evidence>
<dbReference type="GO" id="GO:0003677">
    <property type="term" value="F:DNA binding"/>
    <property type="evidence" value="ECO:0007669"/>
    <property type="project" value="UniProtKB-KW"/>
</dbReference>
<feature type="domain" description="TaqI-like C-terminal specificity" evidence="9">
    <location>
        <begin position="439"/>
        <end position="560"/>
    </location>
</feature>
<dbReference type="InterPro" id="IPR023135">
    <property type="entry name" value="N6_DNA_MeTrfase_TaqI_C"/>
</dbReference>
<protein>
    <recommendedName>
        <fullName evidence="1">site-specific DNA-methyltransferase (adenine-specific)</fullName>
        <ecNumber evidence="1">2.1.1.72</ecNumber>
    </recommendedName>
</protein>
<dbReference type="SUPFAM" id="SSF53335">
    <property type="entry name" value="S-adenosyl-L-methionine-dependent methyltransferases"/>
    <property type="match status" value="1"/>
</dbReference>
<evidence type="ECO:0000256" key="7">
    <source>
        <dbReference type="ARBA" id="ARBA00047942"/>
    </source>
</evidence>
<reference evidence="10 11" key="1">
    <citation type="submission" date="2013-04" db="EMBL/GenBank/DDBJ databases">
        <authorList>
            <person name="Harkins D.M."/>
            <person name="Durkin A.S."/>
            <person name="Brinkac L.M."/>
            <person name="Haft D.H."/>
            <person name="Selengut J.D."/>
            <person name="Sanka R."/>
            <person name="DePew J."/>
            <person name="Purushe J."/>
            <person name="Hartskeerl R.A."/>
            <person name="Ahmed A."/>
            <person name="van der Linden H."/>
            <person name="Goris M.G.A."/>
            <person name="Vinetz J.M."/>
            <person name="Sutton G.G."/>
            <person name="Nierman W.C."/>
            <person name="Fouts D.E."/>
        </authorList>
    </citation>
    <scope>NUCLEOTIDE SEQUENCE [LARGE SCALE GENOMIC DNA]</scope>
    <source>
        <strain evidence="10 11">Sao Paulo</strain>
    </source>
</reference>
<dbReference type="EC" id="2.1.1.72" evidence="1"/>
<dbReference type="Proteomes" id="UP000013996">
    <property type="component" value="Unassembled WGS sequence"/>
</dbReference>
<comment type="caution">
    <text evidence="10">The sequence shown here is derived from an EMBL/GenBank/DDBJ whole genome shotgun (WGS) entry which is preliminary data.</text>
</comment>
<dbReference type="Pfam" id="PF07669">
    <property type="entry name" value="Eco57I"/>
    <property type="match status" value="1"/>
</dbReference>
<dbReference type="STRING" id="1249483.LEP1GSC202_1374"/>
<dbReference type="InterPro" id="IPR002052">
    <property type="entry name" value="DNA_methylase_N6_adenine_CS"/>
</dbReference>
<keyword evidence="6" id="KW-0238">DNA-binding</keyword>
<dbReference type="InterPro" id="IPR025931">
    <property type="entry name" value="TaqI_C"/>
</dbReference>
<dbReference type="PANTHER" id="PTHR33841">
    <property type="entry name" value="DNA METHYLTRANSFERASE YEEA-RELATED"/>
    <property type="match status" value="1"/>
</dbReference>
<keyword evidence="3" id="KW-0808">Transferase</keyword>
<proteinExistence type="predicted"/>
<dbReference type="InterPro" id="IPR029063">
    <property type="entry name" value="SAM-dependent_MTases_sf"/>
</dbReference>
<dbReference type="InterPro" id="IPR011639">
    <property type="entry name" value="MethylTrfase_TaqI-like_dom"/>
</dbReference>
<accession>A0A5E8HGD9</accession>
<keyword evidence="2 10" id="KW-0489">Methyltransferase</keyword>
<name>A0A5E8HGD9_9LEPT</name>
<dbReference type="OrthoDB" id="32195at2"/>
<evidence type="ECO:0000256" key="4">
    <source>
        <dbReference type="ARBA" id="ARBA00022691"/>
    </source>
</evidence>
<evidence type="ECO:0000256" key="1">
    <source>
        <dbReference type="ARBA" id="ARBA00011900"/>
    </source>
</evidence>
<dbReference type="GO" id="GO:0032259">
    <property type="term" value="P:methylation"/>
    <property type="evidence" value="ECO:0007669"/>
    <property type="project" value="UniProtKB-KW"/>
</dbReference>
<dbReference type="PRINTS" id="PR00507">
    <property type="entry name" value="N12N6MTFRASE"/>
</dbReference>
<dbReference type="InterPro" id="IPR050953">
    <property type="entry name" value="N4_N6_ade-DNA_methylase"/>
</dbReference>
<sequence>MRVSFQEFDQNPTKLNKEQFIDFGKEFEVVEHKHFEFDAKKTKRKKEGVFYTPDYITRYIVENTVGSWLKEKEIEVIKKYSNLKKNKEYTILREYRDEYLSKIKILDPACGSGAFLIAAFNYLWNEHERVYKEIKEIKNKTAQGELFDFDSISKTILENNLYGVDLNRESVEITKLALWLKTAAKNKKLNSLHNNIKVGNSLIDDPLIVGDLAFDWKKEFSNIMNRGGFDVVVGNPPYVFAREKISQEEKNFYIKKYESAQYQVNTYLLFIERGLKLLSTNANLGLIVPNAWLMISSAKNLREYVLANMSIERIINLSGYSFEGVSVETIIMIGKKESIRNNEIEILLSNGNVFEFSHKKKQDEFRKNENSEFYVFSDEKGDKLLEKIKKNTVPLNDLTNIKAGLQAYEAGKGKPKQSSEDVKKRPFDYDYKFDSNTFEYLDGKDVKRYCIDWSGIYLQYGEHLAAPRTIDIFENPNIIIREITGKYPRMIIGTYNEELYLFNRSNIAILEREDSNVELKYILTILNSSLLSYYFLMNTAKSVRLMFPKVILEDLRKFPIKNISPTNQKPFIQQADIMLKKCKELLEIQKKFSTLLISEFKIERLTEKLEDWYLLDWSEFAGELKKKKIILSVKDEEKWLDRFERLRKEALSIKGVIDSTDKEIDRMVYELYGLTNDEIRIVEGVNEKDNSK</sequence>
<dbReference type="Pfam" id="PF12950">
    <property type="entry name" value="TaqI_C"/>
    <property type="match status" value="1"/>
</dbReference>
<organism evidence="10 11">
    <name type="scientific">Leptospira yanagawae serovar Saopaulo str. Sao Paulo = ATCC 700523</name>
    <dbReference type="NCBI Taxonomy" id="1249483"/>
    <lineage>
        <taxon>Bacteria</taxon>
        <taxon>Pseudomonadati</taxon>
        <taxon>Spirochaetota</taxon>
        <taxon>Spirochaetia</taxon>
        <taxon>Leptospirales</taxon>
        <taxon>Leptospiraceae</taxon>
        <taxon>Leptospira</taxon>
    </lineage>
</organism>
<evidence type="ECO:0000256" key="3">
    <source>
        <dbReference type="ARBA" id="ARBA00022679"/>
    </source>
</evidence>
<dbReference type="EMBL" id="AOGX02000015">
    <property type="protein sequence ID" value="EOQ89972.1"/>
    <property type="molecule type" value="Genomic_DNA"/>
</dbReference>
<dbReference type="GO" id="GO:0009307">
    <property type="term" value="P:DNA restriction-modification system"/>
    <property type="evidence" value="ECO:0007669"/>
    <property type="project" value="UniProtKB-KW"/>
</dbReference>
<dbReference type="RefSeq" id="WP_015677537.1">
    <property type="nucleotide sequence ID" value="NZ_AOGX02000015.1"/>
</dbReference>
<keyword evidence="5" id="KW-0680">Restriction system</keyword>
<dbReference type="GO" id="GO:0009007">
    <property type="term" value="F:site-specific DNA-methyltransferase (adenine-specific) activity"/>
    <property type="evidence" value="ECO:0007669"/>
    <property type="project" value="UniProtKB-EC"/>
</dbReference>
<evidence type="ECO:0000259" key="9">
    <source>
        <dbReference type="Pfam" id="PF12950"/>
    </source>
</evidence>
<evidence type="ECO:0000256" key="2">
    <source>
        <dbReference type="ARBA" id="ARBA00022603"/>
    </source>
</evidence>
<evidence type="ECO:0000259" key="8">
    <source>
        <dbReference type="Pfam" id="PF07669"/>
    </source>
</evidence>
<comment type="catalytic activity">
    <reaction evidence="7">
        <text>a 2'-deoxyadenosine in DNA + S-adenosyl-L-methionine = an N(6)-methyl-2'-deoxyadenosine in DNA + S-adenosyl-L-homocysteine + H(+)</text>
        <dbReference type="Rhea" id="RHEA:15197"/>
        <dbReference type="Rhea" id="RHEA-COMP:12418"/>
        <dbReference type="Rhea" id="RHEA-COMP:12419"/>
        <dbReference type="ChEBI" id="CHEBI:15378"/>
        <dbReference type="ChEBI" id="CHEBI:57856"/>
        <dbReference type="ChEBI" id="CHEBI:59789"/>
        <dbReference type="ChEBI" id="CHEBI:90615"/>
        <dbReference type="ChEBI" id="CHEBI:90616"/>
        <dbReference type="EC" id="2.1.1.72"/>
    </reaction>
</comment>
<evidence type="ECO:0000256" key="5">
    <source>
        <dbReference type="ARBA" id="ARBA00022747"/>
    </source>
</evidence>
<dbReference type="PROSITE" id="PS00092">
    <property type="entry name" value="N6_MTASE"/>
    <property type="match status" value="1"/>
</dbReference>
<evidence type="ECO:0000313" key="10">
    <source>
        <dbReference type="EMBL" id="EOQ89972.1"/>
    </source>
</evidence>
<keyword evidence="4" id="KW-0949">S-adenosyl-L-methionine</keyword>
<dbReference type="AlphaFoldDB" id="A0A5E8HGD9"/>
<feature type="domain" description="Type II methyltransferase M.TaqI-like" evidence="8">
    <location>
        <begin position="159"/>
        <end position="320"/>
    </location>
</feature>
<dbReference type="PANTHER" id="PTHR33841:SF1">
    <property type="entry name" value="DNA METHYLTRANSFERASE A"/>
    <property type="match status" value="1"/>
</dbReference>
<dbReference type="Gene3D" id="3.90.220.10">
    <property type="entry name" value="Adenine-n6-DNA-methyltransferase Taqi, Chain A, domain 2"/>
    <property type="match status" value="1"/>
</dbReference>
<evidence type="ECO:0000256" key="6">
    <source>
        <dbReference type="ARBA" id="ARBA00023125"/>
    </source>
</evidence>
<dbReference type="Gene3D" id="3.40.50.150">
    <property type="entry name" value="Vaccinia Virus protein VP39"/>
    <property type="match status" value="1"/>
</dbReference>
<gene>
    <name evidence="10" type="ORF">LEP1GSC202_1374</name>
</gene>